<accession>A0ABT1HCW0</accession>
<comment type="caution">
    <text evidence="4">The sequence shown here is derived from an EMBL/GenBank/DDBJ whole genome shotgun (WGS) entry which is preliminary data.</text>
</comment>
<dbReference type="Pfam" id="PF19516">
    <property type="entry name" value="DUF6049"/>
    <property type="match status" value="1"/>
</dbReference>
<keyword evidence="3" id="KW-0732">Signal</keyword>
<evidence type="ECO:0000256" key="2">
    <source>
        <dbReference type="SAM" id="Phobius"/>
    </source>
</evidence>
<feature type="region of interest" description="Disordered" evidence="1">
    <location>
        <begin position="803"/>
        <end position="823"/>
    </location>
</feature>
<feature type="transmembrane region" description="Helical" evidence="2">
    <location>
        <begin position="751"/>
        <end position="771"/>
    </location>
</feature>
<keyword evidence="2" id="KW-0812">Transmembrane</keyword>
<keyword evidence="2" id="KW-1133">Transmembrane helix</keyword>
<gene>
    <name evidence="4" type="ORF">LX13_001917</name>
</gene>
<feature type="compositionally biased region" description="Basic and acidic residues" evidence="1">
    <location>
        <begin position="298"/>
        <end position="309"/>
    </location>
</feature>
<protein>
    <recommendedName>
        <fullName evidence="6">Glycoprotein</fullName>
    </recommendedName>
</protein>
<evidence type="ECO:0000313" key="4">
    <source>
        <dbReference type="EMBL" id="MCP2176098.1"/>
    </source>
</evidence>
<proteinExistence type="predicted"/>
<evidence type="ECO:0000313" key="5">
    <source>
        <dbReference type="Proteomes" id="UP001206895"/>
    </source>
</evidence>
<name>A0ABT1HCW0_9NOCA</name>
<evidence type="ECO:0008006" key="6">
    <source>
        <dbReference type="Google" id="ProtNLM"/>
    </source>
</evidence>
<dbReference type="EMBL" id="JAMTCJ010000002">
    <property type="protein sequence ID" value="MCP2176098.1"/>
    <property type="molecule type" value="Genomic_DNA"/>
</dbReference>
<sequence>MLGVFGLLLTTMLAGPLPGALAPAAAAPFPEPAEFVNVAIDSVSPSAVTTSSPTTVTVRGTLNNVGDRPVTDLVMRVQRGERVASGPELRTSLIRDPAQYETATRFTQVGTKLDPGQSRPFSLTVPLTGNAATPGLGVDSPGVYPILVNLNGTPDYGTPARLDDSRTQLTVLGLPPDRARAQASTLADASAPPGTQPSGADGSVAPTVSSPAQLTLMWPLAAPGQLAPGITGGGDEPVRLVSDDLATSLRPGGRLNGLLTTLDDATASPDAPLTRSACLAIDPDLLVTVQAMTSGYEVSRDPTDPRSATREGTGTAAAQDWLQRLRTTASRLCVVALPFAQADLDTVARVNDPELTRTAVRSPADIVDTILGVTSTRGLAVPVSGALDDTAARLLTNSDIGHALVASTAVAREQVAANGQYRTSTLAVQTYDPAVTTALAGMGAAPSTPAVTADDQRFDLDTESQVSRRAAATAALSYAAISPTGDATTQRTGGEPDNPTVGRSELIMPPAVWSASADDARAVLSTTSLLLDSGLAAPRPLGDVNSELDQAGVSGALRVPLDTTLGLTALDADTTMLLSRSAGLIFQLEASMVARSDLAISPRTYVAPLDEDLIRAMRSAPVDSTSDRRAVVATAVARVRAVDKTLDRMRDAVSILDPGGRYTLASERSPLLLVVRNDLPLPIRVRLDTAAPQNLDIGDIGVVEIPPRGTRQIQLPTQAKSSATMTVNIALVTSSGVAMGSPIDLSVHSNAYGKALFIITICAGVALVLLAGRRLWHRFRGEPDPADLDRPEPDERERLMADSRYLHQQDLTAPPRSGSTGDD</sequence>
<evidence type="ECO:0000256" key="1">
    <source>
        <dbReference type="SAM" id="MobiDB-lite"/>
    </source>
</evidence>
<reference evidence="4 5" key="1">
    <citation type="submission" date="2022-06" db="EMBL/GenBank/DDBJ databases">
        <title>Genomic Encyclopedia of Archaeal and Bacterial Type Strains, Phase II (KMG-II): from individual species to whole genera.</title>
        <authorList>
            <person name="Goeker M."/>
        </authorList>
    </citation>
    <scope>NUCLEOTIDE SEQUENCE [LARGE SCALE GENOMIC DNA]</scope>
    <source>
        <strain evidence="4 5">DSM 44693</strain>
    </source>
</reference>
<keyword evidence="2" id="KW-0472">Membrane</keyword>
<feature type="region of interest" description="Disordered" evidence="1">
    <location>
        <begin position="296"/>
        <end position="315"/>
    </location>
</feature>
<evidence type="ECO:0000256" key="3">
    <source>
        <dbReference type="SAM" id="SignalP"/>
    </source>
</evidence>
<feature type="chain" id="PRO_5046546355" description="Glycoprotein" evidence="3">
    <location>
        <begin position="23"/>
        <end position="823"/>
    </location>
</feature>
<feature type="region of interest" description="Disordered" evidence="1">
    <location>
        <begin position="179"/>
        <end position="207"/>
    </location>
</feature>
<feature type="signal peptide" evidence="3">
    <location>
        <begin position="1"/>
        <end position="22"/>
    </location>
</feature>
<dbReference type="InterPro" id="IPR046112">
    <property type="entry name" value="DUF6049"/>
</dbReference>
<dbReference type="Proteomes" id="UP001206895">
    <property type="component" value="Unassembled WGS sequence"/>
</dbReference>
<organism evidence="4 5">
    <name type="scientific">Williamsia maris</name>
    <dbReference type="NCBI Taxonomy" id="72806"/>
    <lineage>
        <taxon>Bacteria</taxon>
        <taxon>Bacillati</taxon>
        <taxon>Actinomycetota</taxon>
        <taxon>Actinomycetes</taxon>
        <taxon>Mycobacteriales</taxon>
        <taxon>Nocardiaceae</taxon>
        <taxon>Williamsia</taxon>
    </lineage>
</organism>
<feature type="region of interest" description="Disordered" evidence="1">
    <location>
        <begin position="482"/>
        <end position="504"/>
    </location>
</feature>
<keyword evidence="5" id="KW-1185">Reference proteome</keyword>